<dbReference type="Pfam" id="PF00667">
    <property type="entry name" value="FAD_binding_1"/>
    <property type="match status" value="1"/>
</dbReference>
<protein>
    <recommendedName>
        <fullName evidence="12">NADPH-dependent FMN and FAD-containing oxidoreductase</fullName>
    </recommendedName>
</protein>
<dbReference type="InterPro" id="IPR001094">
    <property type="entry name" value="Flavdoxin-like"/>
</dbReference>
<dbReference type="GO" id="GO:0016491">
    <property type="term" value="F:oxidoreductase activity"/>
    <property type="evidence" value="ECO:0007669"/>
    <property type="project" value="UniProtKB-KW"/>
</dbReference>
<keyword evidence="5" id="KW-0274">FAD</keyword>
<keyword evidence="3" id="KW-0285">Flavoprotein</keyword>
<evidence type="ECO:0000256" key="5">
    <source>
        <dbReference type="ARBA" id="ARBA00022827"/>
    </source>
</evidence>
<dbReference type="InterPro" id="IPR017938">
    <property type="entry name" value="Riboflavin_synthase-like_b-brl"/>
</dbReference>
<dbReference type="SUPFAM" id="SSF52218">
    <property type="entry name" value="Flavoproteins"/>
    <property type="match status" value="1"/>
</dbReference>
<reference evidence="10" key="1">
    <citation type="submission" date="2020-07" db="EMBL/GenBank/DDBJ databases">
        <title>Draft Genome Sequence of a Deep-Sea Yeast, Naganishia (Cryptococcus) liquefaciens strain N6.</title>
        <authorList>
            <person name="Han Y.W."/>
            <person name="Kajitani R."/>
            <person name="Morimoto H."/>
            <person name="Parhat M."/>
            <person name="Tsubouchi H."/>
            <person name="Bakenova O."/>
            <person name="Ogata M."/>
            <person name="Argunhan B."/>
            <person name="Aoki R."/>
            <person name="Kajiwara S."/>
            <person name="Itoh T."/>
            <person name="Iwasaki H."/>
        </authorList>
    </citation>
    <scope>NUCLEOTIDE SEQUENCE</scope>
    <source>
        <strain evidence="10">N6</strain>
    </source>
</reference>
<evidence type="ECO:0000259" key="9">
    <source>
        <dbReference type="PROSITE" id="PS51384"/>
    </source>
</evidence>
<dbReference type="PROSITE" id="PS51384">
    <property type="entry name" value="FAD_FR"/>
    <property type="match status" value="1"/>
</dbReference>
<evidence type="ECO:0000256" key="1">
    <source>
        <dbReference type="ARBA" id="ARBA00001917"/>
    </source>
</evidence>
<gene>
    <name evidence="10" type="ORF">NliqN6_2827</name>
</gene>
<sequence length="657" mass="73845">MSTSDSLDEDDLPSRILILYASETGNAQDIAERTGREVRRRGGRCTVQSMVEFDIQELPHTPLLILINSTHGRGQPPPDMVSLWSALLRSGLPSDILEDVNFAIYGLGDSSYEKFCFAGKILARRMISLGARLVAVPLSSNAPSGDSLETEFARKIDIGKGEVDEDDEFEKRGCLAWGDERAPDGLEETFLPWLEKTMSAMIPLLHPPVSKEIQAPPIVALPQPLYRLENVDSAATIHVASSHGTPASDGKKVKASIEDDDDVLQPGWLWTTLKTNKRVTAEGWFQDVREIDLNLEPPVAYDPGSICSLKPQSSEEEIQTFLSLNGLEDAADQPFVIRPLNPDQPIPLHLPRSKPTTLRRILRDHVDVRQSPRKSFFEWMARFTESDLERERLEEFLADPDEIHTYATKSRRTLLETLADFRSTKIPLSYILEVLPPLRRRQFSIASSSKVHPGEIQLLVGLVEYKTNLKIRRKGLLSSWLKDLPEGYRIPIKIDAPTLFLPKESKSVPVILVGPGTGVAPMRAFVEERIRTGAARDTAIYFGCRSKQQDFYYADEWDEMRKTGVTVRIAFSRDQDEKLYVQDLIKQDAKRMKEWIFDRGGNVYISGSSNAMPKAVRAAIAWSISTESGEGILDREAADRYVEDMFMSGKRGGEESW</sequence>
<dbReference type="Gene3D" id="2.40.30.10">
    <property type="entry name" value="Translation factors"/>
    <property type="match status" value="1"/>
</dbReference>
<dbReference type="Gene3D" id="3.40.50.80">
    <property type="entry name" value="Nucleotide-binding domain of ferredoxin-NADP reductase (FNR) module"/>
    <property type="match status" value="1"/>
</dbReference>
<dbReference type="InterPro" id="IPR008254">
    <property type="entry name" value="Flavodoxin/NO_synth"/>
</dbReference>
<dbReference type="Proteomes" id="UP000620104">
    <property type="component" value="Unassembled WGS sequence"/>
</dbReference>
<dbReference type="SUPFAM" id="SSF63380">
    <property type="entry name" value="Riboflavin synthase domain-like"/>
    <property type="match status" value="1"/>
</dbReference>
<evidence type="ECO:0000256" key="7">
    <source>
        <dbReference type="ARBA" id="ARBA00023002"/>
    </source>
</evidence>
<evidence type="ECO:0000256" key="2">
    <source>
        <dbReference type="ARBA" id="ARBA00001974"/>
    </source>
</evidence>
<keyword evidence="6" id="KW-0521">NADP</keyword>
<dbReference type="PANTHER" id="PTHR19384">
    <property type="entry name" value="NITRIC OXIDE SYNTHASE-RELATED"/>
    <property type="match status" value="1"/>
</dbReference>
<dbReference type="Gene3D" id="3.40.50.360">
    <property type="match status" value="1"/>
</dbReference>
<dbReference type="GO" id="GO:0010181">
    <property type="term" value="F:FMN binding"/>
    <property type="evidence" value="ECO:0007669"/>
    <property type="project" value="InterPro"/>
</dbReference>
<evidence type="ECO:0000313" key="10">
    <source>
        <dbReference type="EMBL" id="GHJ86425.1"/>
    </source>
</evidence>
<proteinExistence type="predicted"/>
<evidence type="ECO:0000256" key="4">
    <source>
        <dbReference type="ARBA" id="ARBA00022643"/>
    </source>
</evidence>
<dbReference type="InterPro" id="IPR039261">
    <property type="entry name" value="FNR_nucleotide-bd"/>
</dbReference>
<dbReference type="InterPro" id="IPR029039">
    <property type="entry name" value="Flavoprotein-like_sf"/>
</dbReference>
<dbReference type="PROSITE" id="PS50902">
    <property type="entry name" value="FLAVODOXIN_LIKE"/>
    <property type="match status" value="1"/>
</dbReference>
<dbReference type="PRINTS" id="PR00371">
    <property type="entry name" value="FPNCR"/>
</dbReference>
<dbReference type="Pfam" id="PF00258">
    <property type="entry name" value="Flavodoxin_1"/>
    <property type="match status" value="1"/>
</dbReference>
<accession>A0A8H3YEC8</accession>
<dbReference type="SUPFAM" id="SSF52343">
    <property type="entry name" value="Ferredoxin reductase-like, C-terminal NADP-linked domain"/>
    <property type="match status" value="1"/>
</dbReference>
<comment type="cofactor">
    <cofactor evidence="2">
        <name>FAD</name>
        <dbReference type="ChEBI" id="CHEBI:57692"/>
    </cofactor>
</comment>
<dbReference type="InterPro" id="IPR017927">
    <property type="entry name" value="FAD-bd_FR_type"/>
</dbReference>
<dbReference type="EMBL" id="BLZA01000018">
    <property type="protein sequence ID" value="GHJ86425.1"/>
    <property type="molecule type" value="Genomic_DNA"/>
</dbReference>
<keyword evidence="7" id="KW-0560">Oxidoreductase</keyword>
<dbReference type="InterPro" id="IPR023173">
    <property type="entry name" value="NADPH_Cyt_P450_Rdtase_alpha"/>
</dbReference>
<comment type="caution">
    <text evidence="10">The sequence shown here is derived from an EMBL/GenBank/DDBJ whole genome shotgun (WGS) entry which is preliminary data.</text>
</comment>
<evidence type="ECO:0008006" key="12">
    <source>
        <dbReference type="Google" id="ProtNLM"/>
    </source>
</evidence>
<dbReference type="GO" id="GO:0050660">
    <property type="term" value="F:flavin adenine dinucleotide binding"/>
    <property type="evidence" value="ECO:0007669"/>
    <property type="project" value="TreeGrafter"/>
</dbReference>
<dbReference type="PRINTS" id="PR00369">
    <property type="entry name" value="FLAVODOXIN"/>
</dbReference>
<dbReference type="GO" id="GO:0005829">
    <property type="term" value="C:cytosol"/>
    <property type="evidence" value="ECO:0007669"/>
    <property type="project" value="TreeGrafter"/>
</dbReference>
<comment type="cofactor">
    <cofactor evidence="1">
        <name>FMN</name>
        <dbReference type="ChEBI" id="CHEBI:58210"/>
    </cofactor>
</comment>
<organism evidence="10 11">
    <name type="scientific">Naganishia liquefaciens</name>
    <dbReference type="NCBI Taxonomy" id="104408"/>
    <lineage>
        <taxon>Eukaryota</taxon>
        <taxon>Fungi</taxon>
        <taxon>Dikarya</taxon>
        <taxon>Basidiomycota</taxon>
        <taxon>Agaricomycotina</taxon>
        <taxon>Tremellomycetes</taxon>
        <taxon>Filobasidiales</taxon>
        <taxon>Filobasidiaceae</taxon>
        <taxon>Naganishia</taxon>
    </lineage>
</organism>
<evidence type="ECO:0000313" key="11">
    <source>
        <dbReference type="Proteomes" id="UP000620104"/>
    </source>
</evidence>
<dbReference type="InterPro" id="IPR001433">
    <property type="entry name" value="OxRdtase_FAD/NAD-bd"/>
</dbReference>
<feature type="domain" description="Flavodoxin-like" evidence="8">
    <location>
        <begin position="16"/>
        <end position="182"/>
    </location>
</feature>
<dbReference type="AlphaFoldDB" id="A0A8H3YEC8"/>
<evidence type="ECO:0000259" key="8">
    <source>
        <dbReference type="PROSITE" id="PS50902"/>
    </source>
</evidence>
<dbReference type="OrthoDB" id="1856718at2759"/>
<evidence type="ECO:0000256" key="3">
    <source>
        <dbReference type="ARBA" id="ARBA00022630"/>
    </source>
</evidence>
<feature type="domain" description="FAD-binding FR-type" evidence="9">
    <location>
        <begin position="266"/>
        <end position="502"/>
    </location>
</feature>
<name>A0A8H3YEC8_9TREE</name>
<keyword evidence="11" id="KW-1185">Reference proteome</keyword>
<keyword evidence="4" id="KW-0288">FMN</keyword>
<dbReference type="Gene3D" id="1.20.990.10">
    <property type="entry name" value="NADPH-cytochrome p450 Reductase, Chain A, domain 3"/>
    <property type="match status" value="1"/>
</dbReference>
<dbReference type="PANTHER" id="PTHR19384:SF10">
    <property type="entry name" value="NADPH-DEPENDENT DIFLAVIN OXIDOREDUCTASE 1"/>
    <property type="match status" value="1"/>
</dbReference>
<dbReference type="Pfam" id="PF00175">
    <property type="entry name" value="NAD_binding_1"/>
    <property type="match status" value="1"/>
</dbReference>
<dbReference type="InterPro" id="IPR003097">
    <property type="entry name" value="CysJ-like_FAD-binding"/>
</dbReference>
<evidence type="ECO:0000256" key="6">
    <source>
        <dbReference type="ARBA" id="ARBA00022857"/>
    </source>
</evidence>
<dbReference type="InterPro" id="IPR001709">
    <property type="entry name" value="Flavoprot_Pyr_Nucl_cyt_Rdtase"/>
</dbReference>